<dbReference type="InterPro" id="IPR022190">
    <property type="entry name" value="DUF3716"/>
</dbReference>
<feature type="compositionally biased region" description="Polar residues" evidence="1">
    <location>
        <begin position="1542"/>
        <end position="1554"/>
    </location>
</feature>
<accession>A0A3N4I5V0</accession>
<feature type="compositionally biased region" description="Acidic residues" evidence="1">
    <location>
        <begin position="211"/>
        <end position="220"/>
    </location>
</feature>
<feature type="compositionally biased region" description="Basic and acidic residues" evidence="1">
    <location>
        <begin position="1"/>
        <end position="16"/>
    </location>
</feature>
<protein>
    <submittedName>
        <fullName evidence="2">Uncharacterized protein</fullName>
    </submittedName>
</protein>
<reference evidence="2 3" key="1">
    <citation type="journal article" date="2018" name="Nat. Ecol. Evol.">
        <title>Pezizomycetes genomes reveal the molecular basis of ectomycorrhizal truffle lifestyle.</title>
        <authorList>
            <person name="Murat C."/>
            <person name="Payen T."/>
            <person name="Noel B."/>
            <person name="Kuo A."/>
            <person name="Morin E."/>
            <person name="Chen J."/>
            <person name="Kohler A."/>
            <person name="Krizsan K."/>
            <person name="Balestrini R."/>
            <person name="Da Silva C."/>
            <person name="Montanini B."/>
            <person name="Hainaut M."/>
            <person name="Levati E."/>
            <person name="Barry K.W."/>
            <person name="Belfiori B."/>
            <person name="Cichocki N."/>
            <person name="Clum A."/>
            <person name="Dockter R.B."/>
            <person name="Fauchery L."/>
            <person name="Guy J."/>
            <person name="Iotti M."/>
            <person name="Le Tacon F."/>
            <person name="Lindquist E.A."/>
            <person name="Lipzen A."/>
            <person name="Malagnac F."/>
            <person name="Mello A."/>
            <person name="Molinier V."/>
            <person name="Miyauchi S."/>
            <person name="Poulain J."/>
            <person name="Riccioni C."/>
            <person name="Rubini A."/>
            <person name="Sitrit Y."/>
            <person name="Splivallo R."/>
            <person name="Traeger S."/>
            <person name="Wang M."/>
            <person name="Zifcakova L."/>
            <person name="Wipf D."/>
            <person name="Zambonelli A."/>
            <person name="Paolocci F."/>
            <person name="Nowrousian M."/>
            <person name="Ottonello S."/>
            <person name="Baldrian P."/>
            <person name="Spatafora J.W."/>
            <person name="Henrissat B."/>
            <person name="Nagy L.G."/>
            <person name="Aury J.M."/>
            <person name="Wincker P."/>
            <person name="Grigoriev I.V."/>
            <person name="Bonfante P."/>
            <person name="Martin F.M."/>
        </authorList>
    </citation>
    <scope>NUCLEOTIDE SEQUENCE [LARGE SCALE GENOMIC DNA]</scope>
    <source>
        <strain evidence="2 3">RN42</strain>
    </source>
</reference>
<keyword evidence="3" id="KW-1185">Reference proteome</keyword>
<feature type="compositionally biased region" description="Low complexity" evidence="1">
    <location>
        <begin position="194"/>
        <end position="210"/>
    </location>
</feature>
<sequence>MGRGSLKRDRAREELSRSLTKGRKNITHANGRSGKDPTRYARLPARQQWQQRLTVTTLRRLSVAPDARPVGRRNSGKQVNYLIQHKRKAAGDRLKALLLEHLKIRGFEIREDLVHLHPEDCRIPDVILPYSWKVSGGYRLPSGTLYFLNRQESWDLRDALASGNLVAVRNRNGSGALYSARQKKAQRIGFMGESATARSSTPSTAEASGAESEEGQDEDEFCDADRQEFQNTNNVFYQPPPPMTLKEAYAEFAEALQAASQLKEDVMIELLVSWAEQLRLKWAYARSRASRPKGDGQQEAFRIVQELEESSDVDANGHQAQQYSGETCEERGQTEVQHGGSYPEEHLSDWLKRILATRNSSIFFYITPAVLRRIIPRIQIVLPHNPSAAFFRNGLDGAQIRRLGIETCPFSPNVMGVWNNPKWSSLLISLFGEEEVEGRACCRNCTDESQHKRYAHCIFWEEGGFTRCSNCTFLGLKCSKPPHKSSLSFLEDSGSEKEVEDEAPIDAPSNLQKWLHRQIQWRNNPIFRHISRLTLRLLATKIQMFLPENPSAVFFRKGLTKGQIEQLGVETNVLPYESLADWNQSKWNSLSIALFGQKVTGEEACDLCVREGSGNRYVGCMRWDEGGYSKCSNCTYGGRKCPRAATRHSHPCPENGRVDHVEAVYSESEVGDATSSDVDDSDHLQSPIQSPSSMDSTIAPEFAHGITPHRLKDLGIELEEEFQSLDIVPWNKLRYDAVGVALRGEVMAGNHRCFGCCIRQLGPDGVWVQHMKCIKWEGGKSKKCSNCIWKGLDCTWSREKGSESLVRVKEEIKREMKEELFEEVNLGSEHPGRDMRIETLMGKDDTNFPEAMDCEVITHDPAMQPEEAEISFEPLAISEQATTDPLVETDSDATIQQQQITETPLVLHLDESVQQQKITQDPLVIATGNPHFPAMNGNRVISLLDSAGLRAGELEQLGVKLNPLPAHLEDIPWDTQKWKSLNVALLGREIHGTERCQNCKSEHTGRYGCCMVRQDVASGNCANCIWSGIDCQWQTSDDEEHMDLGSPALVAGLQCNRSNELDTVVDAETQNTVQDHVEATDLDSNQGQGQSSSLVTIERRSSSTGTGLTVSSNVDDAETQNTVQDQVEDTDLDPNQGQEHSSSLLSLERSSSTGTGLTAPSKYKKYKKLPGRPLCPSLIRRLSRKMDCPADRHDPFYRRGLSFSQLRDLGVKVKPASISSCIRLSEAGAERVWRDNHWRSVAIALNGQEQIGAARCQRCRDGRSTHYECCISWKEEDFQSCSSCTWAQVACIWTTPNVDAPDGAARVIPIASEDYILAHSDNNSEEHQKWIQEHSGLQDFLVTFRTIERLQEKLGPLPTSPTDAFYRWGLTEDQLSNLNIPSLRRLPLGVIRATWNGARWRALAVALHGKERTGDDRCLACRQGENVRFEKCIKLEGGAYGSARCANCHWFHSRCIWGSEIELQTWRWKAEGVSKYGTEAAQPCGRCASKTDGKNLKYAKCMQWKENGTESCSNCLFLGNAECIWPVIDQEDSLSRIDDSDQPSLAENGSSNIRSETEVIASPPIVQPTSLTTQHDRAGPSPLAASVAIPVAVHAPELIAPLSSSQKLFNSIRDMASKSPTTHSQGISLQGLQVLGIPIRPLPDEEEQESWNNAKWTSVEVALRGQSVLGDERCFCCKFVAGGRFLQCVRWVEGGVEDCASCLWGALECAWPPAWAGGRQAVEAEARLVVPVSSVGLELETSKGLMGFQG</sequence>
<name>A0A3N4I5V0_ASCIM</name>
<feature type="region of interest" description="Disordered" evidence="1">
    <location>
        <begin position="669"/>
        <end position="696"/>
    </location>
</feature>
<feature type="region of interest" description="Disordered" evidence="1">
    <location>
        <begin position="1"/>
        <end position="39"/>
    </location>
</feature>
<feature type="region of interest" description="Disordered" evidence="1">
    <location>
        <begin position="192"/>
        <end position="220"/>
    </location>
</feature>
<evidence type="ECO:0000313" key="2">
    <source>
        <dbReference type="EMBL" id="RPA81453.1"/>
    </source>
</evidence>
<feature type="compositionally biased region" description="Polar residues" evidence="1">
    <location>
        <begin position="1082"/>
        <end position="1095"/>
    </location>
</feature>
<evidence type="ECO:0000256" key="1">
    <source>
        <dbReference type="SAM" id="MobiDB-lite"/>
    </source>
</evidence>
<feature type="region of interest" description="Disordered" evidence="1">
    <location>
        <begin position="1078"/>
        <end position="1163"/>
    </location>
</feature>
<evidence type="ECO:0000313" key="3">
    <source>
        <dbReference type="Proteomes" id="UP000275078"/>
    </source>
</evidence>
<proteinExistence type="predicted"/>
<gene>
    <name evidence="2" type="ORF">BJ508DRAFT_414706</name>
</gene>
<dbReference type="Proteomes" id="UP000275078">
    <property type="component" value="Unassembled WGS sequence"/>
</dbReference>
<dbReference type="EMBL" id="ML119679">
    <property type="protein sequence ID" value="RPA81453.1"/>
    <property type="molecule type" value="Genomic_DNA"/>
</dbReference>
<feature type="compositionally biased region" description="Low complexity" evidence="1">
    <location>
        <begin position="1141"/>
        <end position="1152"/>
    </location>
</feature>
<feature type="region of interest" description="Disordered" evidence="1">
    <location>
        <begin position="1536"/>
        <end position="1563"/>
    </location>
</feature>
<organism evidence="2 3">
    <name type="scientific">Ascobolus immersus RN42</name>
    <dbReference type="NCBI Taxonomy" id="1160509"/>
    <lineage>
        <taxon>Eukaryota</taxon>
        <taxon>Fungi</taxon>
        <taxon>Dikarya</taxon>
        <taxon>Ascomycota</taxon>
        <taxon>Pezizomycotina</taxon>
        <taxon>Pezizomycetes</taxon>
        <taxon>Pezizales</taxon>
        <taxon>Ascobolaceae</taxon>
        <taxon>Ascobolus</taxon>
    </lineage>
</organism>
<feature type="compositionally biased region" description="Low complexity" evidence="1">
    <location>
        <begin position="1102"/>
        <end position="1112"/>
    </location>
</feature>
<dbReference type="Pfam" id="PF12511">
    <property type="entry name" value="DUF3716"/>
    <property type="match status" value="1"/>
</dbReference>
<feature type="compositionally biased region" description="Polar residues" evidence="1">
    <location>
        <begin position="684"/>
        <end position="696"/>
    </location>
</feature>